<feature type="compositionally biased region" description="Basic and acidic residues" evidence="1">
    <location>
        <begin position="157"/>
        <end position="166"/>
    </location>
</feature>
<organism evidence="2 3">
    <name type="scientific">Devosia elaeis</name>
    <dbReference type="NCBI Taxonomy" id="1770058"/>
    <lineage>
        <taxon>Bacteria</taxon>
        <taxon>Pseudomonadati</taxon>
        <taxon>Pseudomonadota</taxon>
        <taxon>Alphaproteobacteria</taxon>
        <taxon>Hyphomicrobiales</taxon>
        <taxon>Devosiaceae</taxon>
        <taxon>Devosia</taxon>
    </lineage>
</organism>
<comment type="caution">
    <text evidence="2">The sequence shown here is derived from an EMBL/GenBank/DDBJ whole genome shotgun (WGS) entry which is preliminary data.</text>
</comment>
<keyword evidence="3" id="KW-1185">Reference proteome</keyword>
<dbReference type="Proteomes" id="UP000078389">
    <property type="component" value="Unassembled WGS sequence"/>
</dbReference>
<feature type="region of interest" description="Disordered" evidence="1">
    <location>
        <begin position="143"/>
        <end position="171"/>
    </location>
</feature>
<dbReference type="STRING" id="1770058.A3840_03800"/>
<protein>
    <submittedName>
        <fullName evidence="2">Uncharacterized protein</fullName>
    </submittedName>
</protein>
<name>A0A178I258_9HYPH</name>
<dbReference type="AlphaFoldDB" id="A0A178I258"/>
<sequence>MQGDARIAAFLAQRDLGQQGDPLAVGDEFHDGRERSGREGPSAAVGVQTAGGNGLVAEAMALVQEQDALGRQGRKRDRLCRRLATRRGQHEGIVEERGDRQFRPVQRQFGGDEGDVEAAVPEAVQKGFGAAFADGEAQLRQGIGQRRKDRGQQIGRHGGDQAEAERPPGPAVVAEHESVERLGAADGLSRQGQEVLSERGQLHARLEPVEQGRAAMGLQRQDLLGQGRLRDGASFRRPPEVAGSGHGQGVAHLFEGNAHDNFFLSLAQELSIGLMIVTPL</sequence>
<evidence type="ECO:0000256" key="1">
    <source>
        <dbReference type="SAM" id="MobiDB-lite"/>
    </source>
</evidence>
<accession>A0A178I258</accession>
<evidence type="ECO:0000313" key="2">
    <source>
        <dbReference type="EMBL" id="OAM79201.1"/>
    </source>
</evidence>
<gene>
    <name evidence="2" type="ORF">A3840_03800</name>
</gene>
<feature type="region of interest" description="Disordered" evidence="1">
    <location>
        <begin position="19"/>
        <end position="45"/>
    </location>
</feature>
<dbReference type="EMBL" id="LVVY01000064">
    <property type="protein sequence ID" value="OAM79201.1"/>
    <property type="molecule type" value="Genomic_DNA"/>
</dbReference>
<feature type="compositionally biased region" description="Basic and acidic residues" evidence="1">
    <location>
        <begin position="27"/>
        <end position="38"/>
    </location>
</feature>
<proteinExistence type="predicted"/>
<reference evidence="2 3" key="1">
    <citation type="submission" date="2016-03" db="EMBL/GenBank/DDBJ databases">
        <title>Genome sequencing of Devosia sp. S37.</title>
        <authorList>
            <person name="Mohd Nor M."/>
        </authorList>
    </citation>
    <scope>NUCLEOTIDE SEQUENCE [LARGE SCALE GENOMIC DNA]</scope>
    <source>
        <strain evidence="2 3">S37</strain>
    </source>
</reference>
<evidence type="ECO:0000313" key="3">
    <source>
        <dbReference type="Proteomes" id="UP000078389"/>
    </source>
</evidence>